<proteinExistence type="predicted"/>
<dbReference type="GeneID" id="92007365"/>
<dbReference type="RefSeq" id="XP_066634877.1">
    <property type="nucleotide sequence ID" value="XM_066774758.1"/>
</dbReference>
<reference evidence="1 2" key="1">
    <citation type="submission" date="2024-02" db="EMBL/GenBank/DDBJ databases">
        <title>De novo assembly and annotation of 12 fungi associated with fruit tree decline syndrome in Ontario, Canada.</title>
        <authorList>
            <person name="Sulman M."/>
            <person name="Ellouze W."/>
            <person name="Ilyukhin E."/>
        </authorList>
    </citation>
    <scope>NUCLEOTIDE SEQUENCE [LARGE SCALE GENOMIC DNA]</scope>
    <source>
        <strain evidence="1 2">FDS-637</strain>
    </source>
</reference>
<evidence type="ECO:0000313" key="2">
    <source>
        <dbReference type="Proteomes" id="UP001430584"/>
    </source>
</evidence>
<evidence type="ECO:0000313" key="1">
    <source>
        <dbReference type="EMBL" id="KAL0261848.1"/>
    </source>
</evidence>
<protein>
    <submittedName>
        <fullName evidence="1">Uncharacterized protein</fullName>
    </submittedName>
</protein>
<comment type="caution">
    <text evidence="1">The sequence shown here is derived from an EMBL/GenBank/DDBJ whole genome shotgun (WGS) entry which is preliminary data.</text>
</comment>
<name>A0ABR3CMJ5_9PEZI</name>
<keyword evidence="2" id="KW-1185">Reference proteome</keyword>
<sequence>MDSNHDETFMMVDDVADDYNDFISGWAFDFSAAIEDFVTPIMHKLTGDTATYSSLSKNGKINYIKSIYPDISLGAFSIDIRSALVETAPLPRNADLRRALARDLEACAETIGMHQIIVSYVCELLVEGNNASNSVIATVCGPFHMSDAITTVMFYLKYYYEEIQKSIESKGDLVVRSRERGEIDSLTEGKFGALHLLCENALGIQHSSLGLTGITMGTIKACEKCSLEEVMRNLVSSMKWMNSTLYDIIHAKTIDELEYETHWGMKRRRMSTNGITDEQLHILELL</sequence>
<gene>
    <name evidence="1" type="ORF">SLS55_003280</name>
</gene>
<dbReference type="Proteomes" id="UP001430584">
    <property type="component" value="Unassembled WGS sequence"/>
</dbReference>
<dbReference type="EMBL" id="JAJVCZ030000003">
    <property type="protein sequence ID" value="KAL0261848.1"/>
    <property type="molecule type" value="Genomic_DNA"/>
</dbReference>
<accession>A0ABR3CMJ5</accession>
<organism evidence="1 2">
    <name type="scientific">Diplodia seriata</name>
    <dbReference type="NCBI Taxonomy" id="420778"/>
    <lineage>
        <taxon>Eukaryota</taxon>
        <taxon>Fungi</taxon>
        <taxon>Dikarya</taxon>
        <taxon>Ascomycota</taxon>
        <taxon>Pezizomycotina</taxon>
        <taxon>Dothideomycetes</taxon>
        <taxon>Dothideomycetes incertae sedis</taxon>
        <taxon>Botryosphaeriales</taxon>
        <taxon>Botryosphaeriaceae</taxon>
        <taxon>Diplodia</taxon>
    </lineage>
</organism>